<dbReference type="OrthoDB" id="365379at2759"/>
<proteinExistence type="predicted"/>
<evidence type="ECO:0000313" key="8">
    <source>
        <dbReference type="EMBL" id="KAB1206127.1"/>
    </source>
</evidence>
<dbReference type="InterPro" id="IPR001965">
    <property type="entry name" value="Znf_PHD"/>
</dbReference>
<feature type="compositionally biased region" description="Basic and acidic residues" evidence="5">
    <location>
        <begin position="49"/>
        <end position="62"/>
    </location>
</feature>
<evidence type="ECO:0000259" key="7">
    <source>
        <dbReference type="PROSITE" id="PS50089"/>
    </source>
</evidence>
<evidence type="ECO:0000313" key="9">
    <source>
        <dbReference type="Proteomes" id="UP000516437"/>
    </source>
</evidence>
<comment type="caution">
    <text evidence="8">The sequence shown here is derived from an EMBL/GenBank/DDBJ whole genome shotgun (WGS) entry which is preliminary data.</text>
</comment>
<dbReference type="PROSITE" id="PS50016">
    <property type="entry name" value="ZF_PHD_2"/>
    <property type="match status" value="1"/>
</dbReference>
<dbReference type="InterPro" id="IPR013083">
    <property type="entry name" value="Znf_RING/FYVE/PHD"/>
</dbReference>
<keyword evidence="2 4" id="KW-0863">Zinc-finger</keyword>
<dbReference type="Proteomes" id="UP000516437">
    <property type="component" value="Chromosome 7"/>
</dbReference>
<feature type="compositionally biased region" description="Basic residues" evidence="5">
    <location>
        <begin position="125"/>
        <end position="139"/>
    </location>
</feature>
<dbReference type="PROSITE" id="PS00518">
    <property type="entry name" value="ZF_RING_1"/>
    <property type="match status" value="1"/>
</dbReference>
<dbReference type="SUPFAM" id="SSF57903">
    <property type="entry name" value="FYVE/PHD zinc finger"/>
    <property type="match status" value="1"/>
</dbReference>
<dbReference type="EMBL" id="RXIC02000025">
    <property type="protein sequence ID" value="KAB1206127.1"/>
    <property type="molecule type" value="Genomic_DNA"/>
</dbReference>
<sequence length="792" mass="90220">MARGGKVGCNRNFKKRVCPKDKGSDDSDEDYVISDEENGVSDEDYCSSLDKHASEESFGRFVEEEEEEEVRKIVRSKVSSNAQKGIQRKVGVKTARKRRRVTYGEEDEDEDYEVDEEEEEEERERRRRRRMRRNLHHMKMIVPRKGSVRGQKGKRKSKILRKAFRKKRRKNSGLRRKVQYDDDDEDGDEFATRRSLVRGKCEKKPGQRKRKYVVRSDSDLLSSDYDYAVSEEEKLSISEEERQQIREAREFCGSLRVSLRSSSVPWRTQEEGDTHQQVKPSVRKGKEKLDEPLGKKRKEVEEVRTEAGKQVCGICLSEEDKRRVRGTLDCCSHYFCFACIMEWAKVESRCPLCKQRFRTIRKPARSTAAVDLREVLIQVPERDQVYQPSEEELRSFLDPYENVICTECHEGGDDGLMLLCDLCDSPAHTYCVGLGREVPEGNWYCDGCRPVALASSGSQARDNLTDERTRSNIFYNRSHQMVNIREGLDLNSTSSPRTPFSPAFGNLSSPRFHVGDSQAASPVSGAGAPTLSGRRRIHRHIQQLISLNRMNSMVGRTEGVSAANSSSDFLNCQNDQDRDRDTTTQQTRTRETGTSYHTFFEDRSQANPSPPFHSRDFFPSRLSFVRRQAALDQATTTTDNRTLWPEPSGMNPIPNYEQLQHGRSSNIGSDGSVSPYAREGIHFNAAKEQLQCVVRSHLKNLARDVDIGNNTFKDIARISTHTILAACGLEHRRSEVHYPVPPPSVCSHIELMAGGQTSLMRGCCSSCFDSFVGEVVKTVMDTRLPTWLSLGL</sequence>
<feature type="domain" description="RING-type" evidence="7">
    <location>
        <begin position="312"/>
        <end position="354"/>
    </location>
</feature>
<dbReference type="InterPro" id="IPR058746">
    <property type="entry name" value="Znf_RING-type_Topors"/>
</dbReference>
<organism evidence="8 9">
    <name type="scientific">Morella rubra</name>
    <name type="common">Chinese bayberry</name>
    <dbReference type="NCBI Taxonomy" id="262757"/>
    <lineage>
        <taxon>Eukaryota</taxon>
        <taxon>Viridiplantae</taxon>
        <taxon>Streptophyta</taxon>
        <taxon>Embryophyta</taxon>
        <taxon>Tracheophyta</taxon>
        <taxon>Spermatophyta</taxon>
        <taxon>Magnoliopsida</taxon>
        <taxon>eudicotyledons</taxon>
        <taxon>Gunneridae</taxon>
        <taxon>Pentapetalae</taxon>
        <taxon>rosids</taxon>
        <taxon>fabids</taxon>
        <taxon>Fagales</taxon>
        <taxon>Myricaceae</taxon>
        <taxon>Morella</taxon>
    </lineage>
</organism>
<reference evidence="8 9" key="1">
    <citation type="journal article" date="2019" name="Plant Biotechnol. J.">
        <title>The red bayberry genome and genetic basis of sex determination.</title>
        <authorList>
            <person name="Jia H.M."/>
            <person name="Jia H.J."/>
            <person name="Cai Q.L."/>
            <person name="Wang Y."/>
            <person name="Zhao H.B."/>
            <person name="Yang W.F."/>
            <person name="Wang G.Y."/>
            <person name="Li Y.H."/>
            <person name="Zhan D.L."/>
            <person name="Shen Y.T."/>
            <person name="Niu Q.F."/>
            <person name="Chang L."/>
            <person name="Qiu J."/>
            <person name="Zhao L."/>
            <person name="Xie H.B."/>
            <person name="Fu W.Y."/>
            <person name="Jin J."/>
            <person name="Li X.W."/>
            <person name="Jiao Y."/>
            <person name="Zhou C.C."/>
            <person name="Tu T."/>
            <person name="Chai C.Y."/>
            <person name="Gao J.L."/>
            <person name="Fan L.J."/>
            <person name="van de Weg E."/>
            <person name="Wang J.Y."/>
            <person name="Gao Z.S."/>
        </authorList>
    </citation>
    <scope>NUCLEOTIDE SEQUENCE [LARGE SCALE GENOMIC DNA]</scope>
    <source>
        <tissue evidence="8">Leaves</tissue>
    </source>
</reference>
<accession>A0A6A1V2M7</accession>
<evidence type="ECO:0000256" key="2">
    <source>
        <dbReference type="ARBA" id="ARBA00022771"/>
    </source>
</evidence>
<keyword evidence="1" id="KW-0479">Metal-binding</keyword>
<feature type="region of interest" description="Disordered" evidence="5">
    <location>
        <begin position="76"/>
        <end position="191"/>
    </location>
</feature>
<dbReference type="CDD" id="cd16574">
    <property type="entry name" value="RING-HC_Topors"/>
    <property type="match status" value="1"/>
</dbReference>
<keyword evidence="9" id="KW-1185">Reference proteome</keyword>
<dbReference type="SMART" id="SM00184">
    <property type="entry name" value="RING"/>
    <property type="match status" value="1"/>
</dbReference>
<dbReference type="Pfam" id="PF00628">
    <property type="entry name" value="PHD"/>
    <property type="match status" value="1"/>
</dbReference>
<name>A0A6A1V2M7_9ROSI</name>
<dbReference type="AlphaFoldDB" id="A0A6A1V2M7"/>
<dbReference type="PANTHER" id="PTHR47177">
    <property type="entry name" value="F18C1.6 PROTEIN"/>
    <property type="match status" value="1"/>
</dbReference>
<feature type="compositionally biased region" description="Basic residues" evidence="5">
    <location>
        <begin position="151"/>
        <end position="177"/>
    </location>
</feature>
<feature type="region of interest" description="Disordered" evidence="5">
    <location>
        <begin position="632"/>
        <end position="660"/>
    </location>
</feature>
<feature type="compositionally biased region" description="Acidic residues" evidence="5">
    <location>
        <begin position="104"/>
        <end position="122"/>
    </location>
</feature>
<protein>
    <submittedName>
        <fullName evidence="8">PHD and RING finger domain-containing protein 1</fullName>
    </submittedName>
</protein>
<feature type="compositionally biased region" description="Acidic residues" evidence="5">
    <location>
        <begin position="26"/>
        <end position="45"/>
    </location>
</feature>
<evidence type="ECO:0000256" key="3">
    <source>
        <dbReference type="ARBA" id="ARBA00022833"/>
    </source>
</evidence>
<evidence type="ECO:0000259" key="6">
    <source>
        <dbReference type="PROSITE" id="PS50016"/>
    </source>
</evidence>
<evidence type="ECO:0000256" key="1">
    <source>
        <dbReference type="ARBA" id="ARBA00022723"/>
    </source>
</evidence>
<feature type="domain" description="PHD-type" evidence="6">
    <location>
        <begin position="402"/>
        <end position="451"/>
    </location>
</feature>
<dbReference type="Pfam" id="PF13639">
    <property type="entry name" value="zf-RING_2"/>
    <property type="match status" value="1"/>
</dbReference>
<dbReference type="PROSITE" id="PS50089">
    <property type="entry name" value="ZF_RING_2"/>
    <property type="match status" value="1"/>
</dbReference>
<dbReference type="Gene3D" id="3.30.40.10">
    <property type="entry name" value="Zinc/RING finger domain, C3HC4 (zinc finger)"/>
    <property type="match status" value="2"/>
</dbReference>
<feature type="region of interest" description="Disordered" evidence="5">
    <location>
        <begin position="264"/>
        <end position="293"/>
    </location>
</feature>
<feature type="region of interest" description="Disordered" evidence="5">
    <location>
        <begin position="559"/>
        <end position="615"/>
    </location>
</feature>
<evidence type="ECO:0000256" key="5">
    <source>
        <dbReference type="SAM" id="MobiDB-lite"/>
    </source>
</evidence>
<dbReference type="InterPro" id="IPR017907">
    <property type="entry name" value="Znf_RING_CS"/>
</dbReference>
<dbReference type="GO" id="GO:0008270">
    <property type="term" value="F:zinc ion binding"/>
    <property type="evidence" value="ECO:0007669"/>
    <property type="project" value="UniProtKB-KW"/>
</dbReference>
<gene>
    <name evidence="8" type="ORF">CJ030_MR7G011680</name>
</gene>
<feature type="compositionally biased region" description="Polar residues" evidence="5">
    <location>
        <begin position="562"/>
        <end position="572"/>
    </location>
</feature>
<feature type="region of interest" description="Disordered" evidence="5">
    <location>
        <begin position="1"/>
        <end position="62"/>
    </location>
</feature>
<dbReference type="SUPFAM" id="SSF57850">
    <property type="entry name" value="RING/U-box"/>
    <property type="match status" value="1"/>
</dbReference>
<keyword evidence="3" id="KW-0862">Zinc</keyword>
<dbReference type="SMART" id="SM00249">
    <property type="entry name" value="PHD"/>
    <property type="match status" value="1"/>
</dbReference>
<dbReference type="InterPro" id="IPR011011">
    <property type="entry name" value="Znf_FYVE_PHD"/>
</dbReference>
<dbReference type="InterPro" id="IPR001841">
    <property type="entry name" value="Znf_RING"/>
</dbReference>
<evidence type="ECO:0000256" key="4">
    <source>
        <dbReference type="PROSITE-ProRule" id="PRU00175"/>
    </source>
</evidence>
<dbReference type="PANTHER" id="PTHR47177:SF3">
    <property type="entry name" value="F18C1.6 PROTEIN"/>
    <property type="match status" value="1"/>
</dbReference>
<dbReference type="InterPro" id="IPR019787">
    <property type="entry name" value="Znf_PHD-finger"/>
</dbReference>
<feature type="compositionally biased region" description="Basic residues" evidence="5">
    <location>
        <begin position="86"/>
        <end position="101"/>
    </location>
</feature>